<organism evidence="1 2">
    <name type="scientific">Zobellia uliginosa</name>
    <dbReference type="NCBI Taxonomy" id="143224"/>
    <lineage>
        <taxon>Bacteria</taxon>
        <taxon>Pseudomonadati</taxon>
        <taxon>Bacteroidota</taxon>
        <taxon>Flavobacteriia</taxon>
        <taxon>Flavobacteriales</taxon>
        <taxon>Flavobacteriaceae</taxon>
        <taxon>Zobellia</taxon>
    </lineage>
</organism>
<dbReference type="SUPFAM" id="SSF160387">
    <property type="entry name" value="NosL/MerB-like"/>
    <property type="match status" value="1"/>
</dbReference>
<dbReference type="InterPro" id="IPR008719">
    <property type="entry name" value="N2O_reductase_NosL"/>
</dbReference>
<accession>A0ABY1KUJ7</accession>
<reference evidence="1 2" key="1">
    <citation type="submission" date="2017-01" db="EMBL/GenBank/DDBJ databases">
        <authorList>
            <person name="Varghese N."/>
            <person name="Submissions S."/>
        </authorList>
    </citation>
    <scope>NUCLEOTIDE SEQUENCE [LARGE SCALE GENOMIC DNA]</scope>
    <source>
        <strain evidence="1 2">DSM 2061</strain>
    </source>
</reference>
<dbReference type="Proteomes" id="UP000185728">
    <property type="component" value="Unassembled WGS sequence"/>
</dbReference>
<name>A0ABY1KUJ7_9FLAO</name>
<protein>
    <submittedName>
        <fullName evidence="1">Copper chaperone NosL</fullName>
    </submittedName>
</protein>
<dbReference type="PANTHER" id="PTHR41247:SF1">
    <property type="entry name" value="HTH-TYPE TRANSCRIPTIONAL REPRESSOR YCNK"/>
    <property type="match status" value="1"/>
</dbReference>
<proteinExistence type="predicted"/>
<keyword evidence="2" id="KW-1185">Reference proteome</keyword>
<sequence>MKSCKILILMGLLVISACKGEPKPIAYGGEGCQFCSMTIVDKQHAAQFMTKKGRSYSFDAVECMLNYLKDVEPESVALYRVNDYNNPGVFIDATTATYLISKNIPSPMGAFLTAFANEEEASSAQSGNTGMIYSWPELRVKFEKDNPF</sequence>
<dbReference type="PROSITE" id="PS51257">
    <property type="entry name" value="PROKAR_LIPOPROTEIN"/>
    <property type="match status" value="1"/>
</dbReference>
<evidence type="ECO:0000313" key="1">
    <source>
        <dbReference type="EMBL" id="SIS80790.1"/>
    </source>
</evidence>
<gene>
    <name evidence="1" type="ORF">SAMN05421766_10460</name>
</gene>
<evidence type="ECO:0000313" key="2">
    <source>
        <dbReference type="Proteomes" id="UP000185728"/>
    </source>
</evidence>
<dbReference type="PANTHER" id="PTHR41247">
    <property type="entry name" value="HTH-TYPE TRANSCRIPTIONAL REPRESSOR YCNK"/>
    <property type="match status" value="1"/>
</dbReference>
<dbReference type="Pfam" id="PF05573">
    <property type="entry name" value="NosL"/>
    <property type="match status" value="1"/>
</dbReference>
<dbReference type="RefSeq" id="WP_076455643.1">
    <property type="nucleotide sequence ID" value="NZ_FTOB01000004.1"/>
</dbReference>
<comment type="caution">
    <text evidence="1">The sequence shown here is derived from an EMBL/GenBank/DDBJ whole genome shotgun (WGS) entry which is preliminary data.</text>
</comment>
<dbReference type="EMBL" id="FTOB01000004">
    <property type="protein sequence ID" value="SIS80790.1"/>
    <property type="molecule type" value="Genomic_DNA"/>
</dbReference>